<evidence type="ECO:0000313" key="3">
    <source>
        <dbReference type="EMBL" id="EKX36029.1"/>
    </source>
</evidence>
<organism evidence="3">
    <name type="scientific">Guillardia theta (strain CCMP2712)</name>
    <name type="common">Cryptophyte</name>
    <dbReference type="NCBI Taxonomy" id="905079"/>
    <lineage>
        <taxon>Eukaryota</taxon>
        <taxon>Cryptophyceae</taxon>
        <taxon>Pyrenomonadales</taxon>
        <taxon>Geminigeraceae</taxon>
        <taxon>Guillardia</taxon>
    </lineage>
</organism>
<dbReference type="EnsemblProtists" id="EKX36029">
    <property type="protein sequence ID" value="EKX36029"/>
    <property type="gene ID" value="GUITHDRAFT_146070"/>
</dbReference>
<dbReference type="AlphaFoldDB" id="L1IJC2"/>
<dbReference type="SUPFAM" id="SSF81901">
    <property type="entry name" value="HCP-like"/>
    <property type="match status" value="3"/>
</dbReference>
<dbReference type="Pfam" id="PF08238">
    <property type="entry name" value="Sel1"/>
    <property type="match status" value="9"/>
</dbReference>
<dbReference type="InterPro" id="IPR052945">
    <property type="entry name" value="Mitotic_Regulator"/>
</dbReference>
<dbReference type="SMART" id="SM00671">
    <property type="entry name" value="SEL1"/>
    <property type="match status" value="8"/>
</dbReference>
<reference evidence="5" key="2">
    <citation type="submission" date="2012-11" db="EMBL/GenBank/DDBJ databases">
        <authorList>
            <person name="Kuo A."/>
            <person name="Curtis B.A."/>
            <person name="Tanifuji G."/>
            <person name="Burki F."/>
            <person name="Gruber A."/>
            <person name="Irimia M."/>
            <person name="Maruyama S."/>
            <person name="Arias M.C."/>
            <person name="Ball S.G."/>
            <person name="Gile G.H."/>
            <person name="Hirakawa Y."/>
            <person name="Hopkins J.F."/>
            <person name="Rensing S.A."/>
            <person name="Schmutz J."/>
            <person name="Symeonidi A."/>
            <person name="Elias M."/>
            <person name="Eveleigh R.J."/>
            <person name="Herman E.K."/>
            <person name="Klute M.J."/>
            <person name="Nakayama T."/>
            <person name="Obornik M."/>
            <person name="Reyes-Prieto A."/>
            <person name="Armbrust E.V."/>
            <person name="Aves S.J."/>
            <person name="Beiko R.G."/>
            <person name="Coutinho P."/>
            <person name="Dacks J.B."/>
            <person name="Durnford D.G."/>
            <person name="Fast N.M."/>
            <person name="Green B.R."/>
            <person name="Grisdale C."/>
            <person name="Hempe F."/>
            <person name="Henrissat B."/>
            <person name="Hoppner M.P."/>
            <person name="Ishida K.-I."/>
            <person name="Kim E."/>
            <person name="Koreny L."/>
            <person name="Kroth P.G."/>
            <person name="Liu Y."/>
            <person name="Malik S.-B."/>
            <person name="Maier U.G."/>
            <person name="McRose D."/>
            <person name="Mock T."/>
            <person name="Neilson J.A."/>
            <person name="Onodera N.T."/>
            <person name="Poole A.M."/>
            <person name="Pritham E.J."/>
            <person name="Richards T.A."/>
            <person name="Rocap G."/>
            <person name="Roy S.W."/>
            <person name="Sarai C."/>
            <person name="Schaack S."/>
            <person name="Shirato S."/>
            <person name="Slamovits C.H."/>
            <person name="Spencer D.F."/>
            <person name="Suzuki S."/>
            <person name="Worden A.Z."/>
            <person name="Zauner S."/>
            <person name="Barry K."/>
            <person name="Bell C."/>
            <person name="Bharti A.K."/>
            <person name="Crow J.A."/>
            <person name="Grimwood J."/>
            <person name="Kramer R."/>
            <person name="Lindquist E."/>
            <person name="Lucas S."/>
            <person name="Salamov A."/>
            <person name="McFadden G.I."/>
            <person name="Lane C.E."/>
            <person name="Keeling P.J."/>
            <person name="Gray M.W."/>
            <person name="Grigoriev I.V."/>
            <person name="Archibald J.M."/>
        </authorList>
    </citation>
    <scope>NUCLEOTIDE SEQUENCE</scope>
    <source>
        <strain evidence="5">CCMP2712</strain>
    </source>
</reference>
<sequence>MRNTGRLVEVLLLLCSADLLLSGQQPVSVRRCCLQLRGGFKRGWKGRDPVLKKDYRPEVSLTKRIQKEQDEIEYYHEYVHKSKQADRLREQMMSLGSDLLKFPSHNASSADSQTAEARALYLSTLQSLVGHQFGNNQHGAEAKSALSKRQEELMQEPTIQRKRHYKEEEASSHKRKRLQYRVENSSRTREVEGPETRLLDFVEPAKQPTVTAVVRVSEETLKEITSQAAAGSLSAQVELGEMYVNGSLPSDPMKAVACFMTGVDERHPPALHNMAKCLARGIGVDVDEKKAFQLWYEACDLGYSVSYYELGYCYLRGIGVPKDEELALDSFKKGGDLGDPRCVYNAGVMIFMGWGHGTSDHKESLRWLKRAASFGLPHAQFLYAMLGMKSGERSLRNPMFPSSEVQDNMDNSTSDLFLDLSGSIKLLRRAALQGHLEAMNHLALAYAQGTPPPKKPLRAMRWWKKAARMGSTTAMCNLVKGHFENHFGESSSIGTGVKLCKKAAKLKNPSAIFMLSGLYRTGVKGYIKKDEQVSVRLLKRSASLGHSMSLYALGKACCKGAGTEIDYKRGFRSYMKAAREGFIPAMFQVSKCYSIGMGVELNDIDSDKWLQRALFHSQKSSKLENRVCLIADLCISVIVFFP</sequence>
<protein>
    <submittedName>
        <fullName evidence="3 4">Uncharacterized protein</fullName>
    </submittedName>
</protein>
<evidence type="ECO:0000313" key="4">
    <source>
        <dbReference type="EnsemblProtists" id="EKX36029"/>
    </source>
</evidence>
<reference evidence="4" key="3">
    <citation type="submission" date="2015-06" db="UniProtKB">
        <authorList>
            <consortium name="EnsemblProtists"/>
        </authorList>
    </citation>
    <scope>IDENTIFICATION</scope>
</reference>
<accession>L1IJC2</accession>
<evidence type="ECO:0000313" key="5">
    <source>
        <dbReference type="Proteomes" id="UP000011087"/>
    </source>
</evidence>
<dbReference type="RefSeq" id="XP_005823009.1">
    <property type="nucleotide sequence ID" value="XM_005822952.1"/>
</dbReference>
<dbReference type="GeneID" id="17292770"/>
<evidence type="ECO:0000256" key="2">
    <source>
        <dbReference type="SAM" id="SignalP"/>
    </source>
</evidence>
<dbReference type="PANTHER" id="PTHR43628:SF1">
    <property type="entry name" value="CHITIN SYNTHASE REGULATORY FACTOR 2-RELATED"/>
    <property type="match status" value="1"/>
</dbReference>
<dbReference type="HOGENOM" id="CLU_426695_0_0_1"/>
<evidence type="ECO:0000256" key="1">
    <source>
        <dbReference type="SAM" id="MobiDB-lite"/>
    </source>
</evidence>
<feature type="region of interest" description="Disordered" evidence="1">
    <location>
        <begin position="138"/>
        <end position="191"/>
    </location>
</feature>
<keyword evidence="5" id="KW-1185">Reference proteome</keyword>
<dbReference type="InterPro" id="IPR011990">
    <property type="entry name" value="TPR-like_helical_dom_sf"/>
</dbReference>
<reference evidence="3 5" key="1">
    <citation type="journal article" date="2012" name="Nature">
        <title>Algal genomes reveal evolutionary mosaicism and the fate of nucleomorphs.</title>
        <authorList>
            <consortium name="DOE Joint Genome Institute"/>
            <person name="Curtis B.A."/>
            <person name="Tanifuji G."/>
            <person name="Burki F."/>
            <person name="Gruber A."/>
            <person name="Irimia M."/>
            <person name="Maruyama S."/>
            <person name="Arias M.C."/>
            <person name="Ball S.G."/>
            <person name="Gile G.H."/>
            <person name="Hirakawa Y."/>
            <person name="Hopkins J.F."/>
            <person name="Kuo A."/>
            <person name="Rensing S.A."/>
            <person name="Schmutz J."/>
            <person name="Symeonidi A."/>
            <person name="Elias M."/>
            <person name="Eveleigh R.J."/>
            <person name="Herman E.K."/>
            <person name="Klute M.J."/>
            <person name="Nakayama T."/>
            <person name="Obornik M."/>
            <person name="Reyes-Prieto A."/>
            <person name="Armbrust E.V."/>
            <person name="Aves S.J."/>
            <person name="Beiko R.G."/>
            <person name="Coutinho P."/>
            <person name="Dacks J.B."/>
            <person name="Durnford D.G."/>
            <person name="Fast N.M."/>
            <person name="Green B.R."/>
            <person name="Grisdale C.J."/>
            <person name="Hempel F."/>
            <person name="Henrissat B."/>
            <person name="Hoppner M.P."/>
            <person name="Ishida K."/>
            <person name="Kim E."/>
            <person name="Koreny L."/>
            <person name="Kroth P.G."/>
            <person name="Liu Y."/>
            <person name="Malik S.B."/>
            <person name="Maier U.G."/>
            <person name="McRose D."/>
            <person name="Mock T."/>
            <person name="Neilson J.A."/>
            <person name="Onodera N.T."/>
            <person name="Poole A.M."/>
            <person name="Pritham E.J."/>
            <person name="Richards T.A."/>
            <person name="Rocap G."/>
            <person name="Roy S.W."/>
            <person name="Sarai C."/>
            <person name="Schaack S."/>
            <person name="Shirato S."/>
            <person name="Slamovits C.H."/>
            <person name="Spencer D.F."/>
            <person name="Suzuki S."/>
            <person name="Worden A.Z."/>
            <person name="Zauner S."/>
            <person name="Barry K."/>
            <person name="Bell C."/>
            <person name="Bharti A.K."/>
            <person name="Crow J.A."/>
            <person name="Grimwood J."/>
            <person name="Kramer R."/>
            <person name="Lindquist E."/>
            <person name="Lucas S."/>
            <person name="Salamov A."/>
            <person name="McFadden G.I."/>
            <person name="Lane C.E."/>
            <person name="Keeling P.J."/>
            <person name="Gray M.W."/>
            <person name="Grigoriev I.V."/>
            <person name="Archibald J.M."/>
        </authorList>
    </citation>
    <scope>NUCLEOTIDE SEQUENCE</scope>
    <source>
        <strain evidence="3 5">CCMP2712</strain>
    </source>
</reference>
<dbReference type="eggNOG" id="KOG1550">
    <property type="taxonomic scope" value="Eukaryota"/>
</dbReference>
<dbReference type="InterPro" id="IPR006597">
    <property type="entry name" value="Sel1-like"/>
</dbReference>
<dbReference type="Proteomes" id="UP000011087">
    <property type="component" value="Unassembled WGS sequence"/>
</dbReference>
<feature type="chain" id="PRO_5008770139" evidence="2">
    <location>
        <begin position="24"/>
        <end position="642"/>
    </location>
</feature>
<dbReference type="STRING" id="905079.L1IJC2"/>
<gene>
    <name evidence="3" type="ORF">GUITHDRAFT_146070</name>
</gene>
<keyword evidence="2" id="KW-0732">Signal</keyword>
<dbReference type="Gene3D" id="1.25.40.10">
    <property type="entry name" value="Tetratricopeptide repeat domain"/>
    <property type="match status" value="2"/>
</dbReference>
<dbReference type="EMBL" id="JH993080">
    <property type="protein sequence ID" value="EKX36029.1"/>
    <property type="molecule type" value="Genomic_DNA"/>
</dbReference>
<dbReference type="OrthoDB" id="272077at2759"/>
<dbReference type="PaxDb" id="55529-EKX36029"/>
<name>L1IJC2_GUITC</name>
<dbReference type="PANTHER" id="PTHR43628">
    <property type="entry name" value="ACTIVATOR OF C KINASE PROTEIN 1-RELATED"/>
    <property type="match status" value="1"/>
</dbReference>
<dbReference type="OMA" id="AQNCISN"/>
<proteinExistence type="predicted"/>
<dbReference type="KEGG" id="gtt:GUITHDRAFT_146070"/>
<feature type="signal peptide" evidence="2">
    <location>
        <begin position="1"/>
        <end position="23"/>
    </location>
</feature>